<dbReference type="AlphaFoldDB" id="A0A0D8B612"/>
<dbReference type="OrthoDB" id="3533156at2"/>
<dbReference type="GO" id="GO:0005840">
    <property type="term" value="C:ribosome"/>
    <property type="evidence" value="ECO:0007669"/>
    <property type="project" value="UniProtKB-KW"/>
</dbReference>
<dbReference type="PANTHER" id="PTHR43792">
    <property type="entry name" value="GNAT FAMILY, PUTATIVE (AFU_ORTHOLOGUE AFUA_3G00765)-RELATED-RELATED"/>
    <property type="match status" value="1"/>
</dbReference>
<dbReference type="PATRIC" id="fig|1502723.3.peg.6813"/>
<reference evidence="3" key="1">
    <citation type="submission" date="2015-02" db="EMBL/GenBank/DDBJ databases">
        <title>Draft Genome of Frankia sp. CpI1-S.</title>
        <authorList>
            <person name="Oshone R.T."/>
            <person name="Ngom M."/>
            <person name="Ghodhbane-Gtari F."/>
            <person name="Gtari M."/>
            <person name="Morris K."/>
            <person name="Thomas K."/>
            <person name="Sen A."/>
            <person name="Tisa L.S."/>
        </authorList>
    </citation>
    <scope>NUCLEOTIDE SEQUENCE [LARGE SCALE GENOMIC DNA]</scope>
    <source>
        <strain evidence="3">CpI1-S</strain>
    </source>
</reference>
<dbReference type="InterPro" id="IPR000182">
    <property type="entry name" value="GNAT_dom"/>
</dbReference>
<evidence type="ECO:0000259" key="1">
    <source>
        <dbReference type="PROSITE" id="PS51186"/>
    </source>
</evidence>
<dbReference type="SUPFAM" id="SSF55729">
    <property type="entry name" value="Acyl-CoA N-acyltransferases (Nat)"/>
    <property type="match status" value="1"/>
</dbReference>
<dbReference type="PANTHER" id="PTHR43792:SF1">
    <property type="entry name" value="N-ACETYLTRANSFERASE DOMAIN-CONTAINING PROTEIN"/>
    <property type="match status" value="1"/>
</dbReference>
<evidence type="ECO:0000313" key="2">
    <source>
        <dbReference type="EMBL" id="KJE19708.1"/>
    </source>
</evidence>
<accession>A0A0D8B612</accession>
<reference evidence="2 3" key="2">
    <citation type="journal article" date="2016" name="Genome Announc.">
        <title>Permanent Draft Genome Sequences for Two Variants of Frankia sp. Strain CpI1, the First Frankia Strain Isolated from Root Nodules of Comptonia peregrina.</title>
        <authorList>
            <person name="Oshone R."/>
            <person name="Hurst S.G.IV."/>
            <person name="Abebe-Akele F."/>
            <person name="Simpson S."/>
            <person name="Morris K."/>
            <person name="Thomas W.K."/>
            <person name="Tisa L.S."/>
        </authorList>
    </citation>
    <scope>NUCLEOTIDE SEQUENCE [LARGE SCALE GENOMIC DNA]</scope>
    <source>
        <strain evidence="3">CpI1-S</strain>
    </source>
</reference>
<feature type="domain" description="N-acetyltransferase" evidence="1">
    <location>
        <begin position="19"/>
        <end position="176"/>
    </location>
</feature>
<dbReference type="Gene3D" id="3.40.630.30">
    <property type="match status" value="1"/>
</dbReference>
<dbReference type="GO" id="GO:0016747">
    <property type="term" value="F:acyltransferase activity, transferring groups other than amino-acyl groups"/>
    <property type="evidence" value="ECO:0007669"/>
    <property type="project" value="InterPro"/>
</dbReference>
<name>A0A0D8B612_9ACTN</name>
<dbReference type="PROSITE" id="PS51186">
    <property type="entry name" value="GNAT"/>
    <property type="match status" value="1"/>
</dbReference>
<dbReference type="InterPro" id="IPR051531">
    <property type="entry name" value="N-acetyltransferase"/>
</dbReference>
<dbReference type="InterPro" id="IPR016181">
    <property type="entry name" value="Acyl_CoA_acyltransferase"/>
</dbReference>
<organism evidence="2 3">
    <name type="scientific">Frankia torreyi</name>
    <dbReference type="NCBI Taxonomy" id="1856"/>
    <lineage>
        <taxon>Bacteria</taxon>
        <taxon>Bacillati</taxon>
        <taxon>Actinomycetota</taxon>
        <taxon>Actinomycetes</taxon>
        <taxon>Frankiales</taxon>
        <taxon>Frankiaceae</taxon>
        <taxon>Frankia</taxon>
    </lineage>
</organism>
<gene>
    <name evidence="2" type="ORF">FF36_06011</name>
</gene>
<keyword evidence="2" id="KW-0689">Ribosomal protein</keyword>
<dbReference type="EMBL" id="JYFN01000088">
    <property type="protein sequence ID" value="KJE19708.1"/>
    <property type="molecule type" value="Genomic_DNA"/>
</dbReference>
<dbReference type="Pfam" id="PF13302">
    <property type="entry name" value="Acetyltransf_3"/>
    <property type="match status" value="1"/>
</dbReference>
<protein>
    <submittedName>
        <fullName evidence="2">Acetyltransferase, ribosomal protein N-acetylase</fullName>
    </submittedName>
</protein>
<dbReference type="Proteomes" id="UP000032545">
    <property type="component" value="Unassembled WGS sequence"/>
</dbReference>
<comment type="caution">
    <text evidence="2">The sequence shown here is derived from an EMBL/GenBank/DDBJ whole genome shotgun (WGS) entry which is preliminary data.</text>
</comment>
<sequence length="191" mass="21093">MTTAKMVETTIPTLTTERLVLRPLDNADVPGFVEIWSDPEFTRYIGGRCDPDSVWHAMAGNIGCWALTGVGPWAVVERSTGSLVGRAGLWTEPGWPGVEAVWFIRRDRWGRGYAREAATAAIGWVFAQRPDLAEVVSVILPENTASVRVAERLGMTPQRLEFLHGEDHAIYTINRTDWAAVLPAQAVQNAH</sequence>
<evidence type="ECO:0000313" key="3">
    <source>
        <dbReference type="Proteomes" id="UP000032545"/>
    </source>
</evidence>
<keyword evidence="2" id="KW-0687">Ribonucleoprotein</keyword>
<keyword evidence="2" id="KW-0808">Transferase</keyword>
<proteinExistence type="predicted"/>
<keyword evidence="3" id="KW-1185">Reference proteome</keyword>